<dbReference type="AlphaFoldDB" id="A0A9D4FKR4"/>
<comment type="caution">
    <text evidence="2">The sequence shown here is derived from an EMBL/GenBank/DDBJ whole genome shotgun (WGS) entry which is preliminary data.</text>
</comment>
<sequence length="139" mass="15024">MYTCVWVIFAGFLCVGGLNAVIGITFETSGVKVSGINAHGVKLSGVKIGGIKVKWVKVTGVKASGGQDQWVKVSVVKISGSKPVGSRSVLQKLKNSVCLITRLDEGMFRRFYVLVAFMQIYVWIAFGAKVTVTNNMFSN</sequence>
<organism evidence="2 3">
    <name type="scientific">Dreissena polymorpha</name>
    <name type="common">Zebra mussel</name>
    <name type="synonym">Mytilus polymorpha</name>
    <dbReference type="NCBI Taxonomy" id="45954"/>
    <lineage>
        <taxon>Eukaryota</taxon>
        <taxon>Metazoa</taxon>
        <taxon>Spiralia</taxon>
        <taxon>Lophotrochozoa</taxon>
        <taxon>Mollusca</taxon>
        <taxon>Bivalvia</taxon>
        <taxon>Autobranchia</taxon>
        <taxon>Heteroconchia</taxon>
        <taxon>Euheterodonta</taxon>
        <taxon>Imparidentia</taxon>
        <taxon>Neoheterodontei</taxon>
        <taxon>Myida</taxon>
        <taxon>Dreissenoidea</taxon>
        <taxon>Dreissenidae</taxon>
        <taxon>Dreissena</taxon>
    </lineage>
</organism>
<evidence type="ECO:0000256" key="1">
    <source>
        <dbReference type="SAM" id="Phobius"/>
    </source>
</evidence>
<keyword evidence="3" id="KW-1185">Reference proteome</keyword>
<protein>
    <submittedName>
        <fullName evidence="2">Uncharacterized protein</fullName>
    </submittedName>
</protein>
<keyword evidence="1" id="KW-0812">Transmembrane</keyword>
<feature type="transmembrane region" description="Helical" evidence="1">
    <location>
        <begin position="6"/>
        <end position="26"/>
    </location>
</feature>
<name>A0A9D4FKR4_DREPO</name>
<reference evidence="2" key="2">
    <citation type="submission" date="2020-11" db="EMBL/GenBank/DDBJ databases">
        <authorList>
            <person name="McCartney M.A."/>
            <person name="Auch B."/>
            <person name="Kono T."/>
            <person name="Mallez S."/>
            <person name="Becker A."/>
            <person name="Gohl D.M."/>
            <person name="Silverstein K.A.T."/>
            <person name="Koren S."/>
            <person name="Bechman K.B."/>
            <person name="Herman A."/>
            <person name="Abrahante J.E."/>
            <person name="Garbe J."/>
        </authorList>
    </citation>
    <scope>NUCLEOTIDE SEQUENCE</scope>
    <source>
        <strain evidence="2">Duluth1</strain>
        <tissue evidence="2">Whole animal</tissue>
    </source>
</reference>
<accession>A0A9D4FKR4</accession>
<gene>
    <name evidence="2" type="ORF">DPMN_151211</name>
</gene>
<evidence type="ECO:0000313" key="3">
    <source>
        <dbReference type="Proteomes" id="UP000828390"/>
    </source>
</evidence>
<proteinExistence type="predicted"/>
<dbReference type="Proteomes" id="UP000828390">
    <property type="component" value="Unassembled WGS sequence"/>
</dbReference>
<dbReference type="EMBL" id="JAIWYP010000007">
    <property type="protein sequence ID" value="KAH3797627.1"/>
    <property type="molecule type" value="Genomic_DNA"/>
</dbReference>
<reference evidence="2" key="1">
    <citation type="journal article" date="2019" name="bioRxiv">
        <title>The Genome of the Zebra Mussel, Dreissena polymorpha: A Resource for Invasive Species Research.</title>
        <authorList>
            <person name="McCartney M.A."/>
            <person name="Auch B."/>
            <person name="Kono T."/>
            <person name="Mallez S."/>
            <person name="Zhang Y."/>
            <person name="Obille A."/>
            <person name="Becker A."/>
            <person name="Abrahante J.E."/>
            <person name="Garbe J."/>
            <person name="Badalamenti J.P."/>
            <person name="Herman A."/>
            <person name="Mangelson H."/>
            <person name="Liachko I."/>
            <person name="Sullivan S."/>
            <person name="Sone E.D."/>
            <person name="Koren S."/>
            <person name="Silverstein K.A.T."/>
            <person name="Beckman K.B."/>
            <person name="Gohl D.M."/>
        </authorList>
    </citation>
    <scope>NUCLEOTIDE SEQUENCE</scope>
    <source>
        <strain evidence="2">Duluth1</strain>
        <tissue evidence="2">Whole animal</tissue>
    </source>
</reference>
<keyword evidence="1" id="KW-0472">Membrane</keyword>
<evidence type="ECO:0000313" key="2">
    <source>
        <dbReference type="EMBL" id="KAH3797627.1"/>
    </source>
</evidence>
<feature type="transmembrane region" description="Helical" evidence="1">
    <location>
        <begin position="111"/>
        <end position="132"/>
    </location>
</feature>
<keyword evidence="1" id="KW-1133">Transmembrane helix</keyword>